<keyword evidence="6" id="KW-1185">Reference proteome</keyword>
<proteinExistence type="inferred from homology"/>
<keyword evidence="2" id="KW-0560">Oxidoreductase</keyword>
<dbReference type="InterPro" id="IPR002347">
    <property type="entry name" value="SDR_fam"/>
</dbReference>
<dbReference type="PRINTS" id="PR00081">
    <property type="entry name" value="GDHRDH"/>
</dbReference>
<evidence type="ECO:0000313" key="6">
    <source>
        <dbReference type="Proteomes" id="UP001500908"/>
    </source>
</evidence>
<dbReference type="InterPro" id="IPR036291">
    <property type="entry name" value="NAD(P)-bd_dom_sf"/>
</dbReference>
<dbReference type="PIRSF" id="PIRSF000126">
    <property type="entry name" value="11-beta-HSD1"/>
    <property type="match status" value="1"/>
</dbReference>
<protein>
    <submittedName>
        <fullName evidence="5">SDR family oxidoreductase</fullName>
    </submittedName>
</protein>
<dbReference type="Gene3D" id="3.40.50.720">
    <property type="entry name" value="NAD(P)-binding Rossmann-like Domain"/>
    <property type="match status" value="1"/>
</dbReference>
<evidence type="ECO:0000259" key="4">
    <source>
        <dbReference type="SMART" id="SM00822"/>
    </source>
</evidence>
<accession>A0ABP7F9K7</accession>
<evidence type="ECO:0000256" key="1">
    <source>
        <dbReference type="ARBA" id="ARBA00006484"/>
    </source>
</evidence>
<dbReference type="Proteomes" id="UP001500908">
    <property type="component" value="Unassembled WGS sequence"/>
</dbReference>
<reference evidence="6" key="1">
    <citation type="journal article" date="2019" name="Int. J. Syst. Evol. Microbiol.">
        <title>The Global Catalogue of Microorganisms (GCM) 10K type strain sequencing project: providing services to taxonomists for standard genome sequencing and annotation.</title>
        <authorList>
            <consortium name="The Broad Institute Genomics Platform"/>
            <consortium name="The Broad Institute Genome Sequencing Center for Infectious Disease"/>
            <person name="Wu L."/>
            <person name="Ma J."/>
        </authorList>
    </citation>
    <scope>NUCLEOTIDE SEQUENCE [LARGE SCALE GENOMIC DNA]</scope>
    <source>
        <strain evidence="6">JCM 17137</strain>
    </source>
</reference>
<organism evidence="5 6">
    <name type="scientific">Salinactinospora qingdaonensis</name>
    <dbReference type="NCBI Taxonomy" id="702744"/>
    <lineage>
        <taxon>Bacteria</taxon>
        <taxon>Bacillati</taxon>
        <taxon>Actinomycetota</taxon>
        <taxon>Actinomycetes</taxon>
        <taxon>Streptosporangiales</taxon>
        <taxon>Nocardiopsidaceae</taxon>
        <taxon>Salinactinospora</taxon>
    </lineage>
</organism>
<dbReference type="SUPFAM" id="SSF51735">
    <property type="entry name" value="NAD(P)-binding Rossmann-fold domains"/>
    <property type="match status" value="1"/>
</dbReference>
<dbReference type="PANTHER" id="PTHR44196:SF2">
    <property type="entry name" value="SHORT-CHAIN DEHYDROGENASE-RELATED"/>
    <property type="match status" value="1"/>
</dbReference>
<dbReference type="Pfam" id="PF00106">
    <property type="entry name" value="adh_short"/>
    <property type="match status" value="1"/>
</dbReference>
<comment type="similarity">
    <text evidence="1 3">Belongs to the short-chain dehydrogenases/reductases (SDR) family.</text>
</comment>
<dbReference type="PRINTS" id="PR00080">
    <property type="entry name" value="SDRFAMILY"/>
</dbReference>
<evidence type="ECO:0000256" key="3">
    <source>
        <dbReference type="RuleBase" id="RU000363"/>
    </source>
</evidence>
<comment type="caution">
    <text evidence="5">The sequence shown here is derived from an EMBL/GenBank/DDBJ whole genome shotgun (WGS) entry which is preliminary data.</text>
</comment>
<dbReference type="SMART" id="SM00822">
    <property type="entry name" value="PKS_KR"/>
    <property type="match status" value="1"/>
</dbReference>
<feature type="domain" description="Ketoreductase" evidence="4">
    <location>
        <begin position="1"/>
        <end position="194"/>
    </location>
</feature>
<name>A0ABP7F9K7_9ACTN</name>
<sequence length="257" mass="26680">MITGASAGIGAEYARQLARRGCNLVLVARRAEAIETLAAELHEEYGVAVETRPADLADPADLATVEERLRADGETAAPIDVLVNNAGCSSGGPFAHQDLASIEGMLALNIGAVTRLARAVLPVQLQRRRSGDHSGPIGIINVASVAGLLSGSPEGAVYAATKAFVVSLSESLTAEAGKDGVHVTAVLPGYVRTDMTRAVQERGLPEVAFVSKERVVTESLRAWARGTGAVVPGMQYKAAGVLLKLLPRPVARAIVTS</sequence>
<evidence type="ECO:0000313" key="5">
    <source>
        <dbReference type="EMBL" id="GAA3731058.1"/>
    </source>
</evidence>
<evidence type="ECO:0000256" key="2">
    <source>
        <dbReference type="ARBA" id="ARBA00023002"/>
    </source>
</evidence>
<gene>
    <name evidence="5" type="ORF">GCM10022402_09650</name>
</gene>
<dbReference type="InterPro" id="IPR057326">
    <property type="entry name" value="KR_dom"/>
</dbReference>
<dbReference type="PANTHER" id="PTHR44196">
    <property type="entry name" value="DEHYDROGENASE/REDUCTASE SDR FAMILY MEMBER 7B"/>
    <property type="match status" value="1"/>
</dbReference>
<dbReference type="EMBL" id="BAABDD010000003">
    <property type="protein sequence ID" value="GAA3731058.1"/>
    <property type="molecule type" value="Genomic_DNA"/>
</dbReference>